<dbReference type="InterPro" id="IPR036770">
    <property type="entry name" value="Ankyrin_rpt-contain_sf"/>
</dbReference>
<dbReference type="Gene3D" id="1.25.40.20">
    <property type="entry name" value="Ankyrin repeat-containing domain"/>
    <property type="match status" value="1"/>
</dbReference>
<gene>
    <name evidence="1" type="ORF">HYH03_010909</name>
</gene>
<accession>A0A835XVU9</accession>
<dbReference type="GO" id="GO:0046513">
    <property type="term" value="P:ceramide biosynthetic process"/>
    <property type="evidence" value="ECO:0007669"/>
    <property type="project" value="TreeGrafter"/>
</dbReference>
<reference evidence="1" key="1">
    <citation type="journal article" date="2020" name="bioRxiv">
        <title>Comparative genomics of Chlamydomonas.</title>
        <authorList>
            <person name="Craig R.J."/>
            <person name="Hasan A.R."/>
            <person name="Ness R.W."/>
            <person name="Keightley P.D."/>
        </authorList>
    </citation>
    <scope>NUCLEOTIDE SEQUENCE</scope>
    <source>
        <strain evidence="1">CCAP 11/70</strain>
    </source>
</reference>
<sequence>MSAARLTPTGEEVAAAAAAGDVGVCRWLLARGCPVAWDVLAAAAAANQCSACEWLLDQGGQCWAVSMAMPAAAKGDWLLDSGARGLSVAMFAAAKAGHVELCAWLLRHKLDGLDLSDQKGLLASLAEGCKLNMQQEYWQPLKGDLADPAMQALGLQAAAASPTPDWQAKATWLAGRGVPAISAALPSALLPDGLAWLQWLDDTLCYRPEPDSLGRCVAEAAKAATATAETLQWLLARALANPIGRESCEDLSAEAAGGSVAKLEVTLREGLLEDPLPVRALRDALRRGHRAAAAWLLDVCRASNPLLWSRDCRMGAAAAELSDMRQLEWLREQGLPLGASLWTGTAASGCETALEWLVEGGYEPPADGSPYVTAACSGDLCTLAVLRRLGVPFGDDDGEAFSEVLWASEVSVSPALLWMLEAGMSVCWGLAAWKAARGRGRSWAQEWVREQAARGWAQAEATA</sequence>
<dbReference type="EMBL" id="JAEHOE010000059">
    <property type="protein sequence ID" value="KAG2490755.1"/>
    <property type="molecule type" value="Genomic_DNA"/>
</dbReference>
<dbReference type="SUPFAM" id="SSF140860">
    <property type="entry name" value="Pseudo ankyrin repeat-like"/>
    <property type="match status" value="1"/>
</dbReference>
<dbReference type="Proteomes" id="UP000612055">
    <property type="component" value="Unassembled WGS sequence"/>
</dbReference>
<dbReference type="OrthoDB" id="63514at2759"/>
<protein>
    <recommendedName>
        <fullName evidence="3">Ankyrin repeat domain-containing protein</fullName>
    </recommendedName>
</protein>
<evidence type="ECO:0008006" key="3">
    <source>
        <dbReference type="Google" id="ProtNLM"/>
    </source>
</evidence>
<name>A0A835XVU9_9CHLO</name>
<dbReference type="PANTHER" id="PTHR12393:SF6">
    <property type="entry name" value="SPHINGOMYELIN PHOSPHODIESTERASE 2"/>
    <property type="match status" value="1"/>
</dbReference>
<dbReference type="GO" id="GO:0071944">
    <property type="term" value="C:cell periphery"/>
    <property type="evidence" value="ECO:0007669"/>
    <property type="project" value="TreeGrafter"/>
</dbReference>
<dbReference type="GO" id="GO:0004620">
    <property type="term" value="F:phospholipase activity"/>
    <property type="evidence" value="ECO:0007669"/>
    <property type="project" value="TreeGrafter"/>
</dbReference>
<dbReference type="AlphaFoldDB" id="A0A835XVU9"/>
<dbReference type="GO" id="GO:0016020">
    <property type="term" value="C:membrane"/>
    <property type="evidence" value="ECO:0007669"/>
    <property type="project" value="TreeGrafter"/>
</dbReference>
<organism evidence="1 2">
    <name type="scientific">Edaphochlamys debaryana</name>
    <dbReference type="NCBI Taxonomy" id="47281"/>
    <lineage>
        <taxon>Eukaryota</taxon>
        <taxon>Viridiplantae</taxon>
        <taxon>Chlorophyta</taxon>
        <taxon>core chlorophytes</taxon>
        <taxon>Chlorophyceae</taxon>
        <taxon>CS clade</taxon>
        <taxon>Chlamydomonadales</taxon>
        <taxon>Chlamydomonadales incertae sedis</taxon>
        <taxon>Edaphochlamys</taxon>
    </lineage>
</organism>
<evidence type="ECO:0000313" key="2">
    <source>
        <dbReference type="Proteomes" id="UP000612055"/>
    </source>
</evidence>
<keyword evidence="2" id="KW-1185">Reference proteome</keyword>
<dbReference type="PANTHER" id="PTHR12393">
    <property type="entry name" value="SPHINGOMYELIN PHOSPHODIESTERASE RELATED"/>
    <property type="match status" value="1"/>
</dbReference>
<dbReference type="GO" id="GO:0005783">
    <property type="term" value="C:endoplasmic reticulum"/>
    <property type="evidence" value="ECO:0007669"/>
    <property type="project" value="TreeGrafter"/>
</dbReference>
<comment type="caution">
    <text evidence="1">The sequence shown here is derived from an EMBL/GenBank/DDBJ whole genome shotgun (WGS) entry which is preliminary data.</text>
</comment>
<dbReference type="GO" id="GO:0030149">
    <property type="term" value="P:sphingolipid catabolic process"/>
    <property type="evidence" value="ECO:0007669"/>
    <property type="project" value="TreeGrafter"/>
</dbReference>
<evidence type="ECO:0000313" key="1">
    <source>
        <dbReference type="EMBL" id="KAG2490755.1"/>
    </source>
</evidence>
<proteinExistence type="predicted"/>